<keyword evidence="2" id="KW-0472">Membrane</keyword>
<evidence type="ECO:0000256" key="2">
    <source>
        <dbReference type="SAM" id="Phobius"/>
    </source>
</evidence>
<gene>
    <name evidence="3" type="ORF">F0562_023126</name>
</gene>
<feature type="compositionally biased region" description="Polar residues" evidence="1">
    <location>
        <begin position="174"/>
        <end position="188"/>
    </location>
</feature>
<evidence type="ECO:0000256" key="1">
    <source>
        <dbReference type="SAM" id="MobiDB-lite"/>
    </source>
</evidence>
<dbReference type="Proteomes" id="UP000325577">
    <property type="component" value="Linkage Group LG12"/>
</dbReference>
<sequence length="194" mass="21462">MTAAKILFTTPPKKKKFGIDFHLVQLFFVCMPSLAVYLVAQYARYEMRRMEAELEQKKKAEEAAKAKEMELKATEEKEAKSDPELSEVRVRLDKLEEAVKEIVVESKKQMGSTITSRQEDGSEKKHPETTEPINTQNGSEPSSGAKDHYRNQAANNITEGSGQGKASGLAPFTDASQQNQKGNQNAGPSQGAKK</sequence>
<accession>A0A5J5BH36</accession>
<protein>
    <submittedName>
        <fullName evidence="3">Uncharacterized protein</fullName>
    </submittedName>
</protein>
<feature type="compositionally biased region" description="Polar residues" evidence="1">
    <location>
        <begin position="131"/>
        <end position="142"/>
    </location>
</feature>
<keyword evidence="2" id="KW-0812">Transmembrane</keyword>
<reference evidence="3 4" key="1">
    <citation type="submission" date="2019-09" db="EMBL/GenBank/DDBJ databases">
        <title>A chromosome-level genome assembly of the Chinese tupelo Nyssa sinensis.</title>
        <authorList>
            <person name="Yang X."/>
            <person name="Kang M."/>
            <person name="Yang Y."/>
            <person name="Xiong H."/>
            <person name="Wang M."/>
            <person name="Zhang Z."/>
            <person name="Wang Z."/>
            <person name="Wu H."/>
            <person name="Ma T."/>
            <person name="Liu J."/>
            <person name="Xi Z."/>
        </authorList>
    </citation>
    <scope>NUCLEOTIDE SEQUENCE [LARGE SCALE GENOMIC DNA]</scope>
    <source>
        <strain evidence="3">J267</strain>
        <tissue evidence="3">Leaf</tissue>
    </source>
</reference>
<evidence type="ECO:0000313" key="3">
    <source>
        <dbReference type="EMBL" id="KAA8541974.1"/>
    </source>
</evidence>
<feature type="region of interest" description="Disordered" evidence="1">
    <location>
        <begin position="106"/>
        <end position="194"/>
    </location>
</feature>
<dbReference type="EMBL" id="CM018035">
    <property type="protein sequence ID" value="KAA8541974.1"/>
    <property type="molecule type" value="Genomic_DNA"/>
</dbReference>
<feature type="region of interest" description="Disordered" evidence="1">
    <location>
        <begin position="56"/>
        <end position="90"/>
    </location>
</feature>
<feature type="transmembrane region" description="Helical" evidence="2">
    <location>
        <begin position="21"/>
        <end position="40"/>
    </location>
</feature>
<dbReference type="PANTHER" id="PTHR36339:SF2">
    <property type="entry name" value="F23A5.5"/>
    <property type="match status" value="1"/>
</dbReference>
<proteinExistence type="predicted"/>
<evidence type="ECO:0000313" key="4">
    <source>
        <dbReference type="Proteomes" id="UP000325577"/>
    </source>
</evidence>
<keyword evidence="4" id="KW-1185">Reference proteome</keyword>
<dbReference type="OrthoDB" id="2021107at2759"/>
<feature type="compositionally biased region" description="Basic and acidic residues" evidence="1">
    <location>
        <begin position="117"/>
        <end position="129"/>
    </location>
</feature>
<name>A0A5J5BH36_9ASTE</name>
<dbReference type="PANTHER" id="PTHR36339">
    <property type="entry name" value="F23A5.5"/>
    <property type="match status" value="1"/>
</dbReference>
<dbReference type="AlphaFoldDB" id="A0A5J5BH36"/>
<keyword evidence="2" id="KW-1133">Transmembrane helix</keyword>
<organism evidence="3 4">
    <name type="scientific">Nyssa sinensis</name>
    <dbReference type="NCBI Taxonomy" id="561372"/>
    <lineage>
        <taxon>Eukaryota</taxon>
        <taxon>Viridiplantae</taxon>
        <taxon>Streptophyta</taxon>
        <taxon>Embryophyta</taxon>
        <taxon>Tracheophyta</taxon>
        <taxon>Spermatophyta</taxon>
        <taxon>Magnoliopsida</taxon>
        <taxon>eudicotyledons</taxon>
        <taxon>Gunneridae</taxon>
        <taxon>Pentapetalae</taxon>
        <taxon>asterids</taxon>
        <taxon>Cornales</taxon>
        <taxon>Nyssaceae</taxon>
        <taxon>Nyssa</taxon>
    </lineage>
</organism>